<accession>A0ACC3BB02</accession>
<gene>
    <name evidence="1" type="ORF">N8T08_000950</name>
</gene>
<sequence>MPFAGNTPANMNFPIPNQNDTEQTMPLIQAGRALRSASVSTATRLLEYNPTGGMWQATGAAIAHAPNLSDLRSPYEVGFDVHGHSVRRVSTTQGTVSRERSRRLTAPTIELKSEPDDKSPWGAQKQPSECQDADGQCFEREEEDSKLSWGNASKKGGMAVWAFLCTPTGLFITIYGLNVIAWGAMLFFLLLNVGSMSKERKEIWIEIDSQVLNGLFCLTSWGLAPWRIRDAYWLLVWRVGSGQRSRDSLKELAKRNKSWFRRRAADLEDGFEREVSRKTAIGRVAPATKTWKMDFVVVNLLLNSLFQIGMATFMWHYNRHNRPSFGVGLFIGLGCFSSLLAGVMSWWEGRKVKLIEGPTLEERQETIL</sequence>
<proteinExistence type="predicted"/>
<name>A0ACC3BB02_9EURO</name>
<keyword evidence="2" id="KW-1185">Reference proteome</keyword>
<comment type="caution">
    <text evidence="1">The sequence shown here is derived from an EMBL/GenBank/DDBJ whole genome shotgun (WGS) entry which is preliminary data.</text>
</comment>
<reference evidence="1 2" key="1">
    <citation type="journal article" date="2023" name="ACS Omega">
        <title>Identification of the Neoaspergillic Acid Biosynthesis Gene Cluster by Establishing an In Vitro CRISPR-Ribonucleoprotein Genetic System in Aspergillus melleus.</title>
        <authorList>
            <person name="Yuan B."/>
            <person name="Grau M.F."/>
            <person name="Murata R.M."/>
            <person name="Torok T."/>
            <person name="Venkateswaran K."/>
            <person name="Stajich J.E."/>
            <person name="Wang C.C.C."/>
        </authorList>
    </citation>
    <scope>NUCLEOTIDE SEQUENCE [LARGE SCALE GENOMIC DNA]</scope>
    <source>
        <strain evidence="1 2">IMV 1140</strain>
    </source>
</reference>
<dbReference type="Proteomes" id="UP001177260">
    <property type="component" value="Unassembled WGS sequence"/>
</dbReference>
<dbReference type="EMBL" id="JAOPJF010000011">
    <property type="protein sequence ID" value="KAK1147608.1"/>
    <property type="molecule type" value="Genomic_DNA"/>
</dbReference>
<evidence type="ECO:0000313" key="2">
    <source>
        <dbReference type="Proteomes" id="UP001177260"/>
    </source>
</evidence>
<evidence type="ECO:0000313" key="1">
    <source>
        <dbReference type="EMBL" id="KAK1147608.1"/>
    </source>
</evidence>
<organism evidence="1 2">
    <name type="scientific">Aspergillus melleus</name>
    <dbReference type="NCBI Taxonomy" id="138277"/>
    <lineage>
        <taxon>Eukaryota</taxon>
        <taxon>Fungi</taxon>
        <taxon>Dikarya</taxon>
        <taxon>Ascomycota</taxon>
        <taxon>Pezizomycotina</taxon>
        <taxon>Eurotiomycetes</taxon>
        <taxon>Eurotiomycetidae</taxon>
        <taxon>Eurotiales</taxon>
        <taxon>Aspergillaceae</taxon>
        <taxon>Aspergillus</taxon>
        <taxon>Aspergillus subgen. Circumdati</taxon>
    </lineage>
</organism>
<protein>
    <submittedName>
        <fullName evidence="1">Uncharacterized protein</fullName>
    </submittedName>
</protein>